<evidence type="ECO:0008006" key="3">
    <source>
        <dbReference type="Google" id="ProtNLM"/>
    </source>
</evidence>
<reference evidence="1 2" key="1">
    <citation type="submission" date="2018-03" db="EMBL/GenBank/DDBJ databases">
        <title>Pantoea intestinalis SRCM103226 isolated form the mealworm.</title>
        <authorList>
            <person name="Jeong D.-Y."/>
            <person name="Kim J.W."/>
        </authorList>
    </citation>
    <scope>NUCLEOTIDE SEQUENCE [LARGE SCALE GENOMIC DNA]</scope>
    <source>
        <strain evidence="1 2">SRCM103226</strain>
    </source>
</reference>
<dbReference type="EMBL" id="CP028271">
    <property type="protein sequence ID" value="QHM72109.1"/>
    <property type="molecule type" value="Genomic_DNA"/>
</dbReference>
<dbReference type="AlphaFoldDB" id="A0A6P1Q1Y2"/>
<proteinExistence type="predicted"/>
<evidence type="ECO:0000313" key="2">
    <source>
        <dbReference type="Proteomes" id="UP000464053"/>
    </source>
</evidence>
<organism evidence="1 2">
    <name type="scientific">Mixta intestinalis</name>
    <dbReference type="NCBI Taxonomy" id="1615494"/>
    <lineage>
        <taxon>Bacteria</taxon>
        <taxon>Pseudomonadati</taxon>
        <taxon>Pseudomonadota</taxon>
        <taxon>Gammaproteobacteria</taxon>
        <taxon>Enterobacterales</taxon>
        <taxon>Erwiniaceae</taxon>
        <taxon>Mixta</taxon>
    </lineage>
</organism>
<name>A0A6P1Q1Y2_9GAMM</name>
<evidence type="ECO:0000313" key="1">
    <source>
        <dbReference type="EMBL" id="QHM72109.1"/>
    </source>
</evidence>
<dbReference type="InterPro" id="IPR010862">
    <property type="entry name" value="DUF1493"/>
</dbReference>
<dbReference type="OrthoDB" id="6476622at2"/>
<dbReference type="KEGG" id="mint:C7M51_02409"/>
<dbReference type="Pfam" id="PF07377">
    <property type="entry name" value="DUF1493"/>
    <property type="match status" value="1"/>
</dbReference>
<dbReference type="Proteomes" id="UP000464053">
    <property type="component" value="Chromosome"/>
</dbReference>
<dbReference type="RefSeq" id="WP_160622012.1">
    <property type="nucleotide sequence ID" value="NZ_CP028271.1"/>
</dbReference>
<sequence>MVKLDIEQAVYALLSEYNGRSLLTLRRYPLRHDTDLNKDFRMDPLDAYDLLEKYSERFGIDPEEINFQQYFPDDFSKKHDPLTVQLLIDSAEAGHWLGNK</sequence>
<accession>A0A6P1Q1Y2</accession>
<keyword evidence="2" id="KW-1185">Reference proteome</keyword>
<protein>
    <recommendedName>
        <fullName evidence="3">Acyl carrier protein</fullName>
    </recommendedName>
</protein>
<gene>
    <name evidence="1" type="ORF">C7M51_02409</name>
</gene>